<dbReference type="OrthoDB" id="1454742at2"/>
<proteinExistence type="predicted"/>
<dbReference type="AlphaFoldDB" id="A0A2T1NGA6"/>
<name>A0A2T1NGA6_9FLAO</name>
<accession>A0A2T1NGA6</accession>
<comment type="caution">
    <text evidence="1">The sequence shown here is derived from an EMBL/GenBank/DDBJ whole genome shotgun (WGS) entry which is preliminary data.</text>
</comment>
<gene>
    <name evidence="1" type="ORF">C7H52_01080</name>
</gene>
<dbReference type="RefSeq" id="WP_106462026.1">
    <property type="nucleotide sequence ID" value="NZ_PXOQ01000006.1"/>
</dbReference>
<reference evidence="1 2" key="1">
    <citation type="submission" date="2018-03" db="EMBL/GenBank/DDBJ databases">
        <title>Mesoflavibacter sp. HG37 and Mesoflavibacter sp. HG96 sp.nov., two marine bacteria isolated from seawater of Western Pacific Ocean.</title>
        <authorList>
            <person name="Cheng H."/>
            <person name="Wu Y.-H."/>
            <person name="Guo L.-L."/>
            <person name="Xu X.-W."/>
        </authorList>
    </citation>
    <scope>NUCLEOTIDE SEQUENCE [LARGE SCALE GENOMIC DNA]</scope>
    <source>
        <strain evidence="1 2">KCTC 32269</strain>
    </source>
</reference>
<evidence type="ECO:0008006" key="3">
    <source>
        <dbReference type="Google" id="ProtNLM"/>
    </source>
</evidence>
<dbReference type="Proteomes" id="UP000238426">
    <property type="component" value="Unassembled WGS sequence"/>
</dbReference>
<protein>
    <recommendedName>
        <fullName evidence="3">Lipocalin-like domain-containing protein</fullName>
    </recommendedName>
</protein>
<dbReference type="EMBL" id="PXOQ01000006">
    <property type="protein sequence ID" value="PSG91738.1"/>
    <property type="molecule type" value="Genomic_DNA"/>
</dbReference>
<sequence>MKPLICLFTFFIFFNCGSKKSFNKNELVTGTWKVESISEDFKNKSSEYSALHKCNDLIRHKYFSDGRLNYIMPDWKNTNCELRNKDFWTGEWGIINDSTLVTRHNLHYPNGQISGYCSEQSLRFIDKNTMEIVLNYEDDGIAMDDENRVGETTIFKRVKL</sequence>
<organism evidence="1 2">
    <name type="scientific">Aurantibacter aestuarii</name>
    <dbReference type="NCBI Taxonomy" id="1266046"/>
    <lineage>
        <taxon>Bacteria</taxon>
        <taxon>Pseudomonadati</taxon>
        <taxon>Bacteroidota</taxon>
        <taxon>Flavobacteriia</taxon>
        <taxon>Flavobacteriales</taxon>
        <taxon>Flavobacteriaceae</taxon>
        <taxon>Aurantibacter</taxon>
    </lineage>
</organism>
<keyword evidence="2" id="KW-1185">Reference proteome</keyword>
<evidence type="ECO:0000313" key="1">
    <source>
        <dbReference type="EMBL" id="PSG91738.1"/>
    </source>
</evidence>
<evidence type="ECO:0000313" key="2">
    <source>
        <dbReference type="Proteomes" id="UP000238426"/>
    </source>
</evidence>